<evidence type="ECO:0000256" key="2">
    <source>
        <dbReference type="ARBA" id="ARBA00007362"/>
    </source>
</evidence>
<dbReference type="SUPFAM" id="SSF103481">
    <property type="entry name" value="Multidrug resistance efflux transporter EmrE"/>
    <property type="match status" value="2"/>
</dbReference>
<proteinExistence type="inferred from homology"/>
<evidence type="ECO:0000313" key="9">
    <source>
        <dbReference type="Proteomes" id="UP000199024"/>
    </source>
</evidence>
<evidence type="ECO:0000256" key="3">
    <source>
        <dbReference type="ARBA" id="ARBA00022692"/>
    </source>
</evidence>
<feature type="transmembrane region" description="Helical" evidence="6">
    <location>
        <begin position="119"/>
        <end position="137"/>
    </location>
</feature>
<dbReference type="Proteomes" id="UP000199024">
    <property type="component" value="Unassembled WGS sequence"/>
</dbReference>
<feature type="transmembrane region" description="Helical" evidence="6">
    <location>
        <begin position="33"/>
        <end position="54"/>
    </location>
</feature>
<feature type="transmembrane region" description="Helical" evidence="6">
    <location>
        <begin position="243"/>
        <end position="260"/>
    </location>
</feature>
<feature type="transmembrane region" description="Helical" evidence="6">
    <location>
        <begin position="66"/>
        <end position="85"/>
    </location>
</feature>
<sequence length="299" mass="31413">MKTRTVLQILLLSAVWGISFLMIRIAGTVFPPVWVGLMRSSLGALLLWTVLLLGGNKLPPRRLIRWLLLVALFNNAIPFTLFALGEKTVPSNIAGVINATTPIWTLLLSLAIFRVRMTALMIGGVLLAFVGVVVVVMNQTADPAQVPGAALRGSIVIALAALGYAIATVIAKAKLNGLDPIGLATTQLTLSAGMLLPFAVFGEHPSALSWAPVAAISVLGFAGSGLAYLLYYKLLGEVSATQVVAVTYLLPLWGLLWGAVAHEAVGLPACVGVAITIVGLVILNWKPTPKEQAVKAQTA</sequence>
<evidence type="ECO:0000256" key="1">
    <source>
        <dbReference type="ARBA" id="ARBA00004141"/>
    </source>
</evidence>
<dbReference type="STRING" id="474950.SAMN05421771_3248"/>
<evidence type="ECO:0000256" key="4">
    <source>
        <dbReference type="ARBA" id="ARBA00022989"/>
    </source>
</evidence>
<dbReference type="InterPro" id="IPR050638">
    <property type="entry name" value="AA-Vitamin_Transporters"/>
</dbReference>
<evidence type="ECO:0000256" key="5">
    <source>
        <dbReference type="ARBA" id="ARBA00023136"/>
    </source>
</evidence>
<dbReference type="AlphaFoldDB" id="A0A1I6MPX6"/>
<dbReference type="RefSeq" id="WP_175529058.1">
    <property type="nucleotide sequence ID" value="NZ_FOZL01000001.1"/>
</dbReference>
<name>A0A1I6MPX6_9BACT</name>
<evidence type="ECO:0000313" key="8">
    <source>
        <dbReference type="EMBL" id="SFS17746.1"/>
    </source>
</evidence>
<keyword evidence="4 6" id="KW-1133">Transmembrane helix</keyword>
<reference evidence="8 9" key="1">
    <citation type="submission" date="2016-10" db="EMBL/GenBank/DDBJ databases">
        <authorList>
            <person name="de Groot N.N."/>
        </authorList>
    </citation>
    <scope>NUCLEOTIDE SEQUENCE [LARGE SCALE GENOMIC DNA]</scope>
    <source>
        <strain evidence="8 9">DSM 21001</strain>
    </source>
</reference>
<evidence type="ECO:0000256" key="6">
    <source>
        <dbReference type="SAM" id="Phobius"/>
    </source>
</evidence>
<feature type="transmembrane region" description="Helical" evidence="6">
    <location>
        <begin position="7"/>
        <end position="27"/>
    </location>
</feature>
<comment type="subcellular location">
    <subcellularLocation>
        <location evidence="1">Membrane</location>
        <topology evidence="1">Multi-pass membrane protein</topology>
    </subcellularLocation>
</comment>
<keyword evidence="9" id="KW-1185">Reference proteome</keyword>
<evidence type="ECO:0000259" key="7">
    <source>
        <dbReference type="Pfam" id="PF00892"/>
    </source>
</evidence>
<dbReference type="InterPro" id="IPR037185">
    <property type="entry name" value="EmrE-like"/>
</dbReference>
<gene>
    <name evidence="8" type="ORF">SAMN05421771_3248</name>
</gene>
<feature type="transmembrane region" description="Helical" evidence="6">
    <location>
        <begin position="207"/>
        <end position="231"/>
    </location>
</feature>
<dbReference type="PANTHER" id="PTHR32322:SF2">
    <property type="entry name" value="EAMA DOMAIN-CONTAINING PROTEIN"/>
    <property type="match status" value="1"/>
</dbReference>
<organism evidence="8 9">
    <name type="scientific">Granulicella pectinivorans</name>
    <dbReference type="NCBI Taxonomy" id="474950"/>
    <lineage>
        <taxon>Bacteria</taxon>
        <taxon>Pseudomonadati</taxon>
        <taxon>Acidobacteriota</taxon>
        <taxon>Terriglobia</taxon>
        <taxon>Terriglobales</taxon>
        <taxon>Acidobacteriaceae</taxon>
        <taxon>Granulicella</taxon>
    </lineage>
</organism>
<feature type="transmembrane region" description="Helical" evidence="6">
    <location>
        <begin position="91"/>
        <end position="112"/>
    </location>
</feature>
<dbReference type="InterPro" id="IPR000620">
    <property type="entry name" value="EamA_dom"/>
</dbReference>
<feature type="transmembrane region" description="Helical" evidence="6">
    <location>
        <begin position="149"/>
        <end position="171"/>
    </location>
</feature>
<feature type="transmembrane region" description="Helical" evidence="6">
    <location>
        <begin position="266"/>
        <end position="285"/>
    </location>
</feature>
<keyword evidence="3 6" id="KW-0812">Transmembrane</keyword>
<dbReference type="EMBL" id="FOZL01000001">
    <property type="protein sequence ID" value="SFS17746.1"/>
    <property type="molecule type" value="Genomic_DNA"/>
</dbReference>
<feature type="domain" description="EamA" evidence="7">
    <location>
        <begin position="5"/>
        <end position="136"/>
    </location>
</feature>
<feature type="domain" description="EamA" evidence="7">
    <location>
        <begin position="152"/>
        <end position="284"/>
    </location>
</feature>
<dbReference type="GO" id="GO:0016020">
    <property type="term" value="C:membrane"/>
    <property type="evidence" value="ECO:0007669"/>
    <property type="project" value="UniProtKB-SubCell"/>
</dbReference>
<dbReference type="Pfam" id="PF00892">
    <property type="entry name" value="EamA"/>
    <property type="match status" value="2"/>
</dbReference>
<protein>
    <submittedName>
        <fullName evidence="8">EamA-like transporter family protein</fullName>
    </submittedName>
</protein>
<accession>A0A1I6MPX6</accession>
<keyword evidence="5 6" id="KW-0472">Membrane</keyword>
<dbReference type="PANTHER" id="PTHR32322">
    <property type="entry name" value="INNER MEMBRANE TRANSPORTER"/>
    <property type="match status" value="1"/>
</dbReference>
<comment type="similarity">
    <text evidence="2">Belongs to the EamA transporter family.</text>
</comment>
<feature type="transmembrane region" description="Helical" evidence="6">
    <location>
        <begin position="183"/>
        <end position="201"/>
    </location>
</feature>